<gene>
    <name evidence="1" type="ORF">N7494_011760</name>
</gene>
<dbReference type="AlphaFoldDB" id="A0AAD6GB27"/>
<accession>A0AAD6GB27</accession>
<protein>
    <recommendedName>
        <fullName evidence="3">AMP-dependent synthetase/ligase domain-containing protein</fullName>
    </recommendedName>
</protein>
<dbReference type="Gene3D" id="3.40.50.12780">
    <property type="entry name" value="N-terminal domain of ligase-like"/>
    <property type="match status" value="1"/>
</dbReference>
<evidence type="ECO:0000313" key="1">
    <source>
        <dbReference type="EMBL" id="KAJ5525110.1"/>
    </source>
</evidence>
<evidence type="ECO:0000313" key="2">
    <source>
        <dbReference type="Proteomes" id="UP001220324"/>
    </source>
</evidence>
<dbReference type="EMBL" id="JAQIZZ010000008">
    <property type="protein sequence ID" value="KAJ5525110.1"/>
    <property type="molecule type" value="Genomic_DNA"/>
</dbReference>
<dbReference type="SUPFAM" id="SSF56801">
    <property type="entry name" value="Acetyl-CoA synthetase-like"/>
    <property type="match status" value="1"/>
</dbReference>
<sequence>MSSDPYLLAEVLAVAKNHPFYVPEVNYPPDATALKKIKDCASQEIEKANLSSQKLLRKKDLYHVIDRLVHDTSVHNTYRQSCYTSTTGGGSGGTPLFFATDIHENRRHRAHFGNFMRVAGIVEDTDWIFTTHFGGHLYRSMDLMAELFENGGASVLCGGSYMTTAEVAKALTDYHVNGLTGDSTQIINTVHYISTLSPEERDRIRIKKVIYTSEMLTPAQKTFIETTLGAVKIFSILGSAEAGPWAVSSPDLTDGQGPERSQDFVYDTRSMLIEIMPISIMESDSYSAPEPIKSGEQGIIVQTSLQRLRNPLVRYITGDIGSLHPLPESARSTVCGDDWRHFRVLRLYGRDRRFSFEWDGMYYEFEKLATVLNAEGCGVLQWQLILDRLEASLSSTIELRIFCSSKTSSMMSEKELLRRINSFFGVFPDNEERLSVTFLSDRKGFVRSNTGDKIVKFVDRFN</sequence>
<comment type="caution">
    <text evidence="1">The sequence shown here is derived from an EMBL/GenBank/DDBJ whole genome shotgun (WGS) entry which is preliminary data.</text>
</comment>
<dbReference type="InterPro" id="IPR042099">
    <property type="entry name" value="ANL_N_sf"/>
</dbReference>
<dbReference type="PANTHER" id="PTHR43845">
    <property type="entry name" value="BLR5969 PROTEIN"/>
    <property type="match status" value="1"/>
</dbReference>
<proteinExistence type="predicted"/>
<reference evidence="1 2" key="1">
    <citation type="journal article" date="2023" name="IMA Fungus">
        <title>Comparative genomic study of the Penicillium genus elucidates a diverse pangenome and 15 lateral gene transfer events.</title>
        <authorList>
            <person name="Petersen C."/>
            <person name="Sorensen T."/>
            <person name="Nielsen M.R."/>
            <person name="Sondergaard T.E."/>
            <person name="Sorensen J.L."/>
            <person name="Fitzpatrick D.A."/>
            <person name="Frisvad J.C."/>
            <person name="Nielsen K.L."/>
        </authorList>
    </citation>
    <scope>NUCLEOTIDE SEQUENCE [LARGE SCALE GENOMIC DNA]</scope>
    <source>
        <strain evidence="1 2">IBT 35679</strain>
    </source>
</reference>
<dbReference type="PANTHER" id="PTHR43845:SF1">
    <property type="entry name" value="BLR5969 PROTEIN"/>
    <property type="match status" value="1"/>
</dbReference>
<dbReference type="Proteomes" id="UP001220324">
    <property type="component" value="Unassembled WGS sequence"/>
</dbReference>
<keyword evidence="2" id="KW-1185">Reference proteome</keyword>
<organism evidence="1 2">
    <name type="scientific">Penicillium frequentans</name>
    <dbReference type="NCBI Taxonomy" id="3151616"/>
    <lineage>
        <taxon>Eukaryota</taxon>
        <taxon>Fungi</taxon>
        <taxon>Dikarya</taxon>
        <taxon>Ascomycota</taxon>
        <taxon>Pezizomycotina</taxon>
        <taxon>Eurotiomycetes</taxon>
        <taxon>Eurotiomycetidae</taxon>
        <taxon>Eurotiales</taxon>
        <taxon>Aspergillaceae</taxon>
        <taxon>Penicillium</taxon>
    </lineage>
</organism>
<evidence type="ECO:0008006" key="3">
    <source>
        <dbReference type="Google" id="ProtNLM"/>
    </source>
</evidence>
<name>A0AAD6GB27_9EURO</name>